<keyword evidence="2" id="KW-1133">Transmembrane helix</keyword>
<feature type="transmembrane region" description="Helical" evidence="2">
    <location>
        <begin position="12"/>
        <end position="35"/>
    </location>
</feature>
<gene>
    <name evidence="3" type="ORF">AVDCRST_MAG53-477</name>
</gene>
<feature type="transmembrane region" description="Helical" evidence="2">
    <location>
        <begin position="104"/>
        <end position="126"/>
    </location>
</feature>
<dbReference type="AlphaFoldDB" id="A0A6J4RQ14"/>
<evidence type="ECO:0000313" key="3">
    <source>
        <dbReference type="EMBL" id="CAA9479282.1"/>
    </source>
</evidence>
<accession>A0A6J4RQ14</accession>
<name>A0A6J4RQ14_9ACTN</name>
<proteinExistence type="predicted"/>
<keyword evidence="2" id="KW-0472">Membrane</keyword>
<feature type="transmembrane region" description="Helical" evidence="2">
    <location>
        <begin position="75"/>
        <end position="92"/>
    </location>
</feature>
<dbReference type="EMBL" id="CADCVR010000020">
    <property type="protein sequence ID" value="CAA9479282.1"/>
    <property type="molecule type" value="Genomic_DNA"/>
</dbReference>
<feature type="transmembrane region" description="Helical" evidence="2">
    <location>
        <begin position="41"/>
        <end position="63"/>
    </location>
</feature>
<protein>
    <submittedName>
        <fullName evidence="3">Uncharacterized protein</fullName>
    </submittedName>
</protein>
<sequence length="198" mass="20729">MSSRRLREALGADDAVIALRYLGVVFVGVSLAFGVGGAEEIVLLIRIVGCLGATGLVLLVLLARAEEGGSEHRPLLALAIVAPALTLVLLLLGAGEDSAFAPFWWSLVVLFMPLTLASMLMAMPLLDVRPETQPPGRVRRVWAGGSGVQPLPDLVATAVVSLIAIVSTSLRRSTESTRGRGPASPEPPGADATRRHGR</sequence>
<keyword evidence="2" id="KW-0812">Transmembrane</keyword>
<reference evidence="3" key="1">
    <citation type="submission" date="2020-02" db="EMBL/GenBank/DDBJ databases">
        <authorList>
            <person name="Meier V. D."/>
        </authorList>
    </citation>
    <scope>NUCLEOTIDE SEQUENCE</scope>
    <source>
        <strain evidence="3">AVDCRST_MAG53</strain>
    </source>
</reference>
<evidence type="ECO:0000256" key="1">
    <source>
        <dbReference type="SAM" id="MobiDB-lite"/>
    </source>
</evidence>
<organism evidence="3">
    <name type="scientific">uncultured Solirubrobacteraceae bacterium</name>
    <dbReference type="NCBI Taxonomy" id="1162706"/>
    <lineage>
        <taxon>Bacteria</taxon>
        <taxon>Bacillati</taxon>
        <taxon>Actinomycetota</taxon>
        <taxon>Thermoleophilia</taxon>
        <taxon>Solirubrobacterales</taxon>
        <taxon>Solirubrobacteraceae</taxon>
        <taxon>environmental samples</taxon>
    </lineage>
</organism>
<evidence type="ECO:0000256" key="2">
    <source>
        <dbReference type="SAM" id="Phobius"/>
    </source>
</evidence>
<feature type="region of interest" description="Disordered" evidence="1">
    <location>
        <begin position="173"/>
        <end position="198"/>
    </location>
</feature>